<organism evidence="1">
    <name type="scientific">Burkholderia contaminans</name>
    <dbReference type="NCBI Taxonomy" id="488447"/>
    <lineage>
        <taxon>Bacteria</taxon>
        <taxon>Pseudomonadati</taxon>
        <taxon>Pseudomonadota</taxon>
        <taxon>Betaproteobacteria</taxon>
        <taxon>Burkholderiales</taxon>
        <taxon>Burkholderiaceae</taxon>
        <taxon>Burkholderia</taxon>
        <taxon>Burkholderia cepacia complex</taxon>
    </lineage>
</organism>
<dbReference type="Pfam" id="PF11142">
    <property type="entry name" value="DUF2917"/>
    <property type="match status" value="1"/>
</dbReference>
<reference evidence="1" key="2">
    <citation type="journal article" date="2017" name="Genome Announc.">
        <title>High-Quality Draft Genome Sequence of Burkholderia contaminans CH-1, a Gram-Negative Bacterium That Metabolizes 2-Azahypoxanthine, a Plant Growth-Regulating Compound.</title>
        <authorList>
            <person name="Choi J.-H."/>
            <person name="Sugiura H."/>
            <person name="Moriuchi R."/>
            <person name="Kawagishi H."/>
            <person name="Dohra H."/>
        </authorList>
    </citation>
    <scope>NUCLEOTIDE SEQUENCE</scope>
    <source>
        <strain evidence="1">CH-1</strain>
    </source>
</reference>
<accession>A0A250LG49</accession>
<evidence type="ECO:0000313" key="1">
    <source>
        <dbReference type="EMBL" id="BBA43513.1"/>
    </source>
</evidence>
<name>A0A250LG49_9BURK</name>
<protein>
    <recommendedName>
        <fullName evidence="2">DUF2917 domain-containing protein</fullName>
    </recommendedName>
</protein>
<sequence length="113" mass="12682">MAESIMQEISSSITFEIPAGETVPMKVQRSTRLIVQSGPVWATRSNDVNDYFLVDGETLKLRRGERLWLSAEGREGTRVAFSVSRPPREVALGGLARLRERLTALLHDGWRTV</sequence>
<dbReference type="AlphaFoldDB" id="A0A250LG49"/>
<dbReference type="EMBL" id="AP018358">
    <property type="protein sequence ID" value="BBA43513.1"/>
    <property type="molecule type" value="Genomic_DNA"/>
</dbReference>
<evidence type="ECO:0008006" key="2">
    <source>
        <dbReference type="Google" id="ProtNLM"/>
    </source>
</evidence>
<gene>
    <name evidence="1" type="ORF">BCCH1_60130</name>
</gene>
<reference evidence="1" key="1">
    <citation type="journal article" date="2016" name="Biosci. Biotechnol. Biochem.">
        <title>Bioconversion of AHX to AOH by resting cells of Burkholderia contaminans CH-1.</title>
        <authorList>
            <person name="Choi J.H."/>
            <person name="Kikuchi A."/>
            <person name="Pumkaeo P."/>
            <person name="Hirai H."/>
            <person name="Tokuyama S."/>
            <person name="Kawagishi H."/>
        </authorList>
    </citation>
    <scope>NUCLEOTIDE SEQUENCE</scope>
    <source>
        <strain evidence="1">CH-1</strain>
    </source>
</reference>
<proteinExistence type="predicted"/>
<dbReference type="InterPro" id="IPR021317">
    <property type="entry name" value="DUF2917"/>
</dbReference>